<protein>
    <submittedName>
        <fullName evidence="1">Uncharacterized protein</fullName>
    </submittedName>
</protein>
<evidence type="ECO:0000313" key="1">
    <source>
        <dbReference type="EMBL" id="WND18959.1"/>
    </source>
</evidence>
<keyword evidence="2" id="KW-1185">Reference proteome</keyword>
<name>A0ABY9U7W0_STRVL</name>
<gene>
    <name evidence="1" type="ORF">RI060_17120</name>
</gene>
<dbReference type="EMBL" id="CP134213">
    <property type="protein sequence ID" value="WND18959.1"/>
    <property type="molecule type" value="Genomic_DNA"/>
</dbReference>
<reference evidence="1 2" key="1">
    <citation type="submission" date="2023-09" db="EMBL/GenBank/DDBJ databases">
        <title>The genome sequence of Streptomyces anthocyanicus.</title>
        <authorList>
            <person name="Mo P."/>
        </authorList>
    </citation>
    <scope>NUCLEOTIDE SEQUENCE [LARGE SCALE GENOMIC DNA]</scope>
    <source>
        <strain evidence="1 2">JCM 4387</strain>
    </source>
</reference>
<organism evidence="1 2">
    <name type="scientific">Streptomyces violaceus</name>
    <name type="common">Streptomyces venezuelae</name>
    <dbReference type="NCBI Taxonomy" id="1936"/>
    <lineage>
        <taxon>Bacteria</taxon>
        <taxon>Bacillati</taxon>
        <taxon>Actinomycetota</taxon>
        <taxon>Actinomycetes</taxon>
        <taxon>Kitasatosporales</taxon>
        <taxon>Streptomycetaceae</taxon>
        <taxon>Streptomyces</taxon>
    </lineage>
</organism>
<proteinExistence type="predicted"/>
<sequence length="47" mass="4404">MTTLASGVAPAMAVEAVDAESGGATAVAVAAAPAIPTPGRQRQGSVP</sequence>
<accession>A0ABY9U7W0</accession>
<dbReference type="Proteomes" id="UP001249394">
    <property type="component" value="Chromosome"/>
</dbReference>
<evidence type="ECO:0000313" key="2">
    <source>
        <dbReference type="Proteomes" id="UP001249394"/>
    </source>
</evidence>